<proteinExistence type="predicted"/>
<feature type="compositionally biased region" description="Basic and acidic residues" evidence="1">
    <location>
        <begin position="189"/>
        <end position="200"/>
    </location>
</feature>
<evidence type="ECO:0000313" key="3">
    <source>
        <dbReference type="Proteomes" id="UP000433883"/>
    </source>
</evidence>
<protein>
    <submittedName>
        <fullName evidence="2">Uncharacterized protein</fullName>
    </submittedName>
</protein>
<gene>
    <name evidence="2" type="ORF">BLS_004956</name>
</gene>
<comment type="caution">
    <text evidence="2">The sequence shown here is derived from an EMBL/GenBank/DDBJ whole genome shotgun (WGS) entry which is preliminary data.</text>
</comment>
<feature type="compositionally biased region" description="Basic and acidic residues" evidence="1">
    <location>
        <begin position="159"/>
        <end position="182"/>
    </location>
</feature>
<accession>A0A8H3YRB0</accession>
<feature type="region of interest" description="Disordered" evidence="1">
    <location>
        <begin position="159"/>
        <end position="200"/>
    </location>
</feature>
<name>A0A8H3YRB0_VENIN</name>
<dbReference type="EMBL" id="WNWQ01000330">
    <property type="protein sequence ID" value="KAE9970374.1"/>
    <property type="molecule type" value="Genomic_DNA"/>
</dbReference>
<dbReference type="AlphaFoldDB" id="A0A8H3YRB0"/>
<reference evidence="2 3" key="1">
    <citation type="submission" date="2019-11" db="EMBL/GenBank/DDBJ databases">
        <title>Venturia inaequalis Genome Resource.</title>
        <authorList>
            <person name="Lichtner F.J."/>
        </authorList>
    </citation>
    <scope>NUCLEOTIDE SEQUENCE [LARGE SCALE GENOMIC DNA]</scope>
    <source>
        <strain evidence="2">Bline_iso_100314</strain>
    </source>
</reference>
<evidence type="ECO:0000256" key="1">
    <source>
        <dbReference type="SAM" id="MobiDB-lite"/>
    </source>
</evidence>
<sequence>MIKLCAEDNALEAEYTRKKSRGIPESHTDMQALRAKIAEATRKSYDAFATFKKIYDQDKPTFQGVQLNEVEKYHVAKVKFILEQIQMLPVSGGVAGEGDLRELHRRLREDLKGERQLLVKLLLRSAEAYAESEKGNGIHRDEGVDQKVGIGRLESAMKRDEGFDQMHGRNRSESVMKRDEATGQKLGRGRSESVRRRDEPIGNIENMMGELEEDLMVYLQSGMVIDRAILDGTVSESSSRLSSSIMCVSQLRINELRVTGGLKESKEK</sequence>
<evidence type="ECO:0000313" key="2">
    <source>
        <dbReference type="EMBL" id="KAE9970374.1"/>
    </source>
</evidence>
<dbReference type="Proteomes" id="UP000433883">
    <property type="component" value="Unassembled WGS sequence"/>
</dbReference>
<organism evidence="2 3">
    <name type="scientific">Venturia inaequalis</name>
    <name type="common">Apple scab fungus</name>
    <dbReference type="NCBI Taxonomy" id="5025"/>
    <lineage>
        <taxon>Eukaryota</taxon>
        <taxon>Fungi</taxon>
        <taxon>Dikarya</taxon>
        <taxon>Ascomycota</taxon>
        <taxon>Pezizomycotina</taxon>
        <taxon>Dothideomycetes</taxon>
        <taxon>Pleosporomycetidae</taxon>
        <taxon>Venturiales</taxon>
        <taxon>Venturiaceae</taxon>
        <taxon>Venturia</taxon>
    </lineage>
</organism>